<comment type="caution">
    <text evidence="3">The sequence shown here is derived from an EMBL/GenBank/DDBJ whole genome shotgun (WGS) entry which is preliminary data.</text>
</comment>
<dbReference type="Gene3D" id="3.40.50.1010">
    <property type="entry name" value="5'-nuclease"/>
    <property type="match status" value="1"/>
</dbReference>
<dbReference type="InterPro" id="IPR002716">
    <property type="entry name" value="PIN_dom"/>
</dbReference>
<dbReference type="PATRIC" id="fig|301375.6.peg.2183"/>
<protein>
    <submittedName>
        <fullName evidence="3">PilT protein domain protein</fullName>
    </submittedName>
</protein>
<organism evidence="3 4">
    <name type="scientific">Methanothrix harundinacea</name>
    <dbReference type="NCBI Taxonomy" id="301375"/>
    <lineage>
        <taxon>Archaea</taxon>
        <taxon>Methanobacteriati</taxon>
        <taxon>Methanobacteriota</taxon>
        <taxon>Stenosarchaea group</taxon>
        <taxon>Methanomicrobia</taxon>
        <taxon>Methanotrichales</taxon>
        <taxon>Methanotrichaceae</taxon>
        <taxon>Methanothrix</taxon>
    </lineage>
</organism>
<evidence type="ECO:0000313" key="4">
    <source>
        <dbReference type="Proteomes" id="UP000053961"/>
    </source>
</evidence>
<name>A0A117MCP3_9EURY</name>
<dbReference type="Pfam" id="PF01850">
    <property type="entry name" value="PIN"/>
    <property type="match status" value="1"/>
</dbReference>
<feature type="domain" description="PIN" evidence="1">
    <location>
        <begin position="8"/>
        <end position="119"/>
    </location>
</feature>
<accession>A0A117MCP3</accession>
<dbReference type="InterPro" id="IPR029060">
    <property type="entry name" value="PIN-like_dom_sf"/>
</dbReference>
<sequence>MPARSSRYLLDNTVFIAAVKRGWTKSTELVCYLLDGPAELFADELLIFEYERYAEALDASDLLNYLKKAVIQVNPTQAEIDACAPFFPESELSDVVHAATCLHLDAVLITNDKHFDRINEDGLIEVWSNTKAIRRLLDGVEDYEDL</sequence>
<evidence type="ECO:0000313" key="3">
    <source>
        <dbReference type="EMBL" id="KUK96757.1"/>
    </source>
</evidence>
<dbReference type="EMBL" id="LGFT01000001">
    <property type="protein sequence ID" value="KUK45528.1"/>
    <property type="molecule type" value="Genomic_DNA"/>
</dbReference>
<evidence type="ECO:0000259" key="1">
    <source>
        <dbReference type="Pfam" id="PF01850"/>
    </source>
</evidence>
<dbReference type="Proteomes" id="UP000057043">
    <property type="component" value="Unassembled WGS sequence"/>
</dbReference>
<evidence type="ECO:0000313" key="5">
    <source>
        <dbReference type="Proteomes" id="UP000057043"/>
    </source>
</evidence>
<reference evidence="3" key="1">
    <citation type="journal article" date="2015" name="MBio">
        <title>Genome-resolved metagenomic analysis reveals roles for candidate phyla and other microbial community members in biogeochemical transformations in oil reservoirs.</title>
        <authorList>
            <person name="Hu P."/>
            <person name="Tom L."/>
            <person name="Singh A."/>
            <person name="Thomas B.C."/>
            <person name="Baker B.J."/>
            <person name="Piceno Y.M."/>
            <person name="Andersen G.L."/>
            <person name="Banfield J.F."/>
        </authorList>
    </citation>
    <scope>NUCLEOTIDE SEQUENCE [LARGE SCALE GENOMIC DNA]</scope>
    <source>
        <strain evidence="3">56_747</strain>
    </source>
</reference>
<dbReference type="EMBL" id="LGHB01000008">
    <property type="protein sequence ID" value="KUK96757.1"/>
    <property type="molecule type" value="Genomic_DNA"/>
</dbReference>
<proteinExistence type="predicted"/>
<reference evidence="4 5" key="2">
    <citation type="journal article" date="2015" name="MBio">
        <title>Genome-Resolved Metagenomic Analysis Reveals Roles for Candidate Phyla and Other Microbial Community Members in Biogeochemical Transformations in Oil Reservoirs.</title>
        <authorList>
            <person name="Hu P."/>
            <person name="Tom L."/>
            <person name="Singh A."/>
            <person name="Thomas B.C."/>
            <person name="Baker B.J."/>
            <person name="Piceno Y.M."/>
            <person name="Andersen G.L."/>
            <person name="Banfield J.F."/>
        </authorList>
    </citation>
    <scope>NUCLEOTIDE SEQUENCE [LARGE SCALE GENOMIC DNA]</scope>
    <source>
        <strain evidence="2">57_489</strain>
    </source>
</reference>
<evidence type="ECO:0000313" key="2">
    <source>
        <dbReference type="EMBL" id="KUK45528.1"/>
    </source>
</evidence>
<dbReference type="SUPFAM" id="SSF88723">
    <property type="entry name" value="PIN domain-like"/>
    <property type="match status" value="1"/>
</dbReference>
<dbReference type="Proteomes" id="UP000053961">
    <property type="component" value="Unassembled WGS sequence"/>
</dbReference>
<dbReference type="AlphaFoldDB" id="A0A117MCP3"/>
<gene>
    <name evidence="2" type="ORF">XD72_0002</name>
    <name evidence="3" type="ORF">XE07_0843</name>
</gene>